<dbReference type="RefSeq" id="WP_195902376.1">
    <property type="nucleotide sequence ID" value="NZ_JADOGI010000291.1"/>
</dbReference>
<comment type="caution">
    <text evidence="2">The sequence shown here is derived from an EMBL/GenBank/DDBJ whole genome shotgun (WGS) entry which is preliminary data.</text>
</comment>
<dbReference type="CDD" id="cd10938">
    <property type="entry name" value="CE4_HpPgdA_like"/>
    <property type="match status" value="1"/>
</dbReference>
<evidence type="ECO:0000313" key="2">
    <source>
        <dbReference type="EMBL" id="MBF8193513.1"/>
    </source>
</evidence>
<proteinExistence type="predicted"/>
<dbReference type="GO" id="GO:0016810">
    <property type="term" value="F:hydrolase activity, acting on carbon-nitrogen (but not peptide) bonds"/>
    <property type="evidence" value="ECO:0007669"/>
    <property type="project" value="InterPro"/>
</dbReference>
<gene>
    <name evidence="2" type="ORF">ITP53_49145</name>
</gene>
<dbReference type="InterPro" id="IPR011330">
    <property type="entry name" value="Glyco_hydro/deAcase_b/a-brl"/>
</dbReference>
<dbReference type="AlphaFoldDB" id="A0A931AKD5"/>
<dbReference type="Proteomes" id="UP000605361">
    <property type="component" value="Unassembled WGS sequence"/>
</dbReference>
<dbReference type="GO" id="GO:0005975">
    <property type="term" value="P:carbohydrate metabolic process"/>
    <property type="evidence" value="ECO:0007669"/>
    <property type="project" value="InterPro"/>
</dbReference>
<keyword evidence="3" id="KW-1185">Reference proteome</keyword>
<dbReference type="EMBL" id="JADOGI010000291">
    <property type="protein sequence ID" value="MBF8193513.1"/>
    <property type="molecule type" value="Genomic_DNA"/>
</dbReference>
<protein>
    <submittedName>
        <fullName evidence="2">Polysaccharide deacetylase</fullName>
    </submittedName>
</protein>
<reference evidence="2" key="1">
    <citation type="submission" date="2020-11" db="EMBL/GenBank/DDBJ databases">
        <title>Whole-genome analyses of Nonomuraea sp. K274.</title>
        <authorList>
            <person name="Veyisoglu A."/>
        </authorList>
    </citation>
    <scope>NUCLEOTIDE SEQUENCE</scope>
    <source>
        <strain evidence="2">K274</strain>
    </source>
</reference>
<accession>A0A931AKD5</accession>
<dbReference type="InterPro" id="IPR002509">
    <property type="entry name" value="NODB_dom"/>
</dbReference>
<dbReference type="PANTHER" id="PTHR47561">
    <property type="entry name" value="POLYSACCHARIDE DEACETYLASE FAMILY PROTEIN (AFU_ORTHOLOGUE AFUA_6G05030)"/>
    <property type="match status" value="1"/>
</dbReference>
<dbReference type="Gene3D" id="3.20.20.370">
    <property type="entry name" value="Glycoside hydrolase/deacetylase"/>
    <property type="match status" value="1"/>
</dbReference>
<sequence>MPETICLTFDFDAISLWLARGMATPGPVSRGEFGAHAIPRILKLLRERDITATFFIPGHTVDTYPAECAAIAAAGHEIALHGYVHEPVSKLDRDAELATCERARESIRKVTGYEPRGNRTPSWDFTSSTVEVLLELGCEYDSSLMGTDYTPYYARRGDVADPAGPYRFGEPTSLVELPVSWSLDDYPQFEYLRTDTGIMPGLREPATVFRNFLDDIDYMVREEPGGVCVLTFHPQVIGRGHRLLGLERFLDACLERRLVFRTCLDTARAFSTGGTGV</sequence>
<evidence type="ECO:0000259" key="1">
    <source>
        <dbReference type="PROSITE" id="PS51677"/>
    </source>
</evidence>
<dbReference type="InterPro" id="IPR037950">
    <property type="entry name" value="PgdA-like"/>
</dbReference>
<dbReference type="Pfam" id="PF01522">
    <property type="entry name" value="Polysacc_deac_1"/>
    <property type="match status" value="1"/>
</dbReference>
<dbReference type="SUPFAM" id="SSF88713">
    <property type="entry name" value="Glycoside hydrolase/deacetylase"/>
    <property type="match status" value="1"/>
</dbReference>
<evidence type="ECO:0000313" key="3">
    <source>
        <dbReference type="Proteomes" id="UP000605361"/>
    </source>
</evidence>
<name>A0A931AKD5_9ACTN</name>
<organism evidence="2 3">
    <name type="scientific">Nonomuraea cypriaca</name>
    <dbReference type="NCBI Taxonomy" id="1187855"/>
    <lineage>
        <taxon>Bacteria</taxon>
        <taxon>Bacillati</taxon>
        <taxon>Actinomycetota</taxon>
        <taxon>Actinomycetes</taxon>
        <taxon>Streptosporangiales</taxon>
        <taxon>Streptosporangiaceae</taxon>
        <taxon>Nonomuraea</taxon>
    </lineage>
</organism>
<feature type="domain" description="NodB homology" evidence="1">
    <location>
        <begin position="25"/>
        <end position="277"/>
    </location>
</feature>
<dbReference type="PROSITE" id="PS51677">
    <property type="entry name" value="NODB"/>
    <property type="match status" value="1"/>
</dbReference>
<dbReference type="PANTHER" id="PTHR47561:SF1">
    <property type="entry name" value="POLYSACCHARIDE DEACETYLASE FAMILY PROTEIN (AFU_ORTHOLOGUE AFUA_6G05030)"/>
    <property type="match status" value="1"/>
</dbReference>